<reference evidence="1 2" key="1">
    <citation type="submission" date="2020-09" db="EMBL/GenBank/DDBJ databases">
        <title>Characterization and genome sequencing of Ruminiclostridium sp. nov. MA18.</title>
        <authorList>
            <person name="Rettenmaier R."/>
            <person name="Kowollik M.-L."/>
            <person name="Liebl W."/>
            <person name="Zverlov V."/>
        </authorList>
    </citation>
    <scope>NUCLEOTIDE SEQUENCE [LARGE SCALE GENOMIC DNA]</scope>
    <source>
        <strain evidence="1 2">MA18</strain>
    </source>
</reference>
<organism evidence="1 2">
    <name type="scientific">Ruminiclostridium herbifermentans</name>
    <dbReference type="NCBI Taxonomy" id="2488810"/>
    <lineage>
        <taxon>Bacteria</taxon>
        <taxon>Bacillati</taxon>
        <taxon>Bacillota</taxon>
        <taxon>Clostridia</taxon>
        <taxon>Eubacteriales</taxon>
        <taxon>Oscillospiraceae</taxon>
        <taxon>Ruminiclostridium</taxon>
    </lineage>
</organism>
<dbReference type="GO" id="GO:0003677">
    <property type="term" value="F:DNA binding"/>
    <property type="evidence" value="ECO:0007669"/>
    <property type="project" value="InterPro"/>
</dbReference>
<proteinExistence type="predicted"/>
<dbReference type="InterPro" id="IPR001387">
    <property type="entry name" value="Cro/C1-type_HTH"/>
</dbReference>
<dbReference type="RefSeq" id="WP_137697787.1">
    <property type="nucleotide sequence ID" value="NZ_CP061336.1"/>
</dbReference>
<dbReference type="Proteomes" id="UP000306409">
    <property type="component" value="Chromosome"/>
</dbReference>
<protein>
    <submittedName>
        <fullName evidence="1">Helix-turn-helix transcriptional regulator</fullName>
    </submittedName>
</protein>
<accession>A0A4U7JHL8</accession>
<dbReference type="Pfam" id="PF01381">
    <property type="entry name" value="HTH_3"/>
    <property type="match status" value="1"/>
</dbReference>
<dbReference type="OrthoDB" id="1955333at2"/>
<dbReference type="PROSITE" id="PS50943">
    <property type="entry name" value="HTH_CROC1"/>
    <property type="match status" value="1"/>
</dbReference>
<dbReference type="Gene3D" id="1.10.260.40">
    <property type="entry name" value="lambda repressor-like DNA-binding domains"/>
    <property type="match status" value="1"/>
</dbReference>
<dbReference type="SMART" id="SM00530">
    <property type="entry name" value="HTH_XRE"/>
    <property type="match status" value="1"/>
</dbReference>
<name>A0A4U7JHL8_9FIRM</name>
<dbReference type="AlphaFoldDB" id="A0A4U7JHL8"/>
<dbReference type="EMBL" id="CP061336">
    <property type="protein sequence ID" value="QNU67446.1"/>
    <property type="molecule type" value="Genomic_DNA"/>
</dbReference>
<gene>
    <name evidence="1" type="ORF">EHE19_002640</name>
</gene>
<dbReference type="InterPro" id="IPR010982">
    <property type="entry name" value="Lambda_DNA-bd_dom_sf"/>
</dbReference>
<evidence type="ECO:0000313" key="2">
    <source>
        <dbReference type="Proteomes" id="UP000306409"/>
    </source>
</evidence>
<sequence length="104" mass="12201">MPFKKVNEKEEIEKRIKNDNELKKEYNESQREYEIVKQLVKMRNDMGLSQSDVAKKSGLTQQMVSRIETIDNSPTLKNFIKYVDSVGLEIKIVKKTEEMECSKV</sequence>
<evidence type="ECO:0000313" key="1">
    <source>
        <dbReference type="EMBL" id="QNU67446.1"/>
    </source>
</evidence>
<keyword evidence="2" id="KW-1185">Reference proteome</keyword>
<dbReference type="KEGG" id="rher:EHE19_002640"/>
<dbReference type="CDD" id="cd00093">
    <property type="entry name" value="HTH_XRE"/>
    <property type="match status" value="1"/>
</dbReference>
<dbReference type="SUPFAM" id="SSF47413">
    <property type="entry name" value="lambda repressor-like DNA-binding domains"/>
    <property type="match status" value="1"/>
</dbReference>